<dbReference type="EMBL" id="JAGRRH010000027">
    <property type="protein sequence ID" value="KAG7340284.1"/>
    <property type="molecule type" value="Genomic_DNA"/>
</dbReference>
<sequence>MQIAQYHAQALGSALKVRDLSDQEAKKSLSSRGFGLYERSKKYSRNLTYDENCNGSITLLRRDGTEYLTLSNNATYCYCKDWIAYVGIECAHLYVARNKKFDIGLWKPHFPIQKRLDVASPHWDKTSQRHLVMYHLWRVMALNVFLREKTMNQTGPKVIVLCTKSMATFRRS</sequence>
<evidence type="ECO:0000313" key="2">
    <source>
        <dbReference type="Proteomes" id="UP000693970"/>
    </source>
</evidence>
<reference evidence="1" key="2">
    <citation type="submission" date="2021-04" db="EMBL/GenBank/DDBJ databases">
        <authorList>
            <person name="Podell S."/>
        </authorList>
    </citation>
    <scope>NUCLEOTIDE SEQUENCE</scope>
    <source>
        <strain evidence="1">Hildebrandi</strain>
    </source>
</reference>
<evidence type="ECO:0008006" key="3">
    <source>
        <dbReference type="Google" id="ProtNLM"/>
    </source>
</evidence>
<name>A0A9K3KBK7_9STRA</name>
<keyword evidence="2" id="KW-1185">Reference proteome</keyword>
<accession>A0A9K3KBK7</accession>
<reference evidence="1" key="1">
    <citation type="journal article" date="2021" name="Sci. Rep.">
        <title>Diploid genomic architecture of Nitzschia inconspicua, an elite biomass production diatom.</title>
        <authorList>
            <person name="Oliver A."/>
            <person name="Podell S."/>
            <person name="Pinowska A."/>
            <person name="Traller J.C."/>
            <person name="Smith S.R."/>
            <person name="McClure R."/>
            <person name="Beliaev A."/>
            <person name="Bohutskyi P."/>
            <person name="Hill E.A."/>
            <person name="Rabines A."/>
            <person name="Zheng H."/>
            <person name="Allen L.Z."/>
            <person name="Kuo A."/>
            <person name="Grigoriev I.V."/>
            <person name="Allen A.E."/>
            <person name="Hazlebeck D."/>
            <person name="Allen E.E."/>
        </authorList>
    </citation>
    <scope>NUCLEOTIDE SEQUENCE</scope>
    <source>
        <strain evidence="1">Hildebrandi</strain>
    </source>
</reference>
<dbReference type="AlphaFoldDB" id="A0A9K3KBK7"/>
<comment type="caution">
    <text evidence="1">The sequence shown here is derived from an EMBL/GenBank/DDBJ whole genome shotgun (WGS) entry which is preliminary data.</text>
</comment>
<organism evidence="1 2">
    <name type="scientific">Nitzschia inconspicua</name>
    <dbReference type="NCBI Taxonomy" id="303405"/>
    <lineage>
        <taxon>Eukaryota</taxon>
        <taxon>Sar</taxon>
        <taxon>Stramenopiles</taxon>
        <taxon>Ochrophyta</taxon>
        <taxon>Bacillariophyta</taxon>
        <taxon>Bacillariophyceae</taxon>
        <taxon>Bacillariophycidae</taxon>
        <taxon>Bacillariales</taxon>
        <taxon>Bacillariaceae</taxon>
        <taxon>Nitzschia</taxon>
    </lineage>
</organism>
<gene>
    <name evidence="1" type="ORF">IV203_023827</name>
</gene>
<proteinExistence type="predicted"/>
<dbReference type="Proteomes" id="UP000693970">
    <property type="component" value="Unassembled WGS sequence"/>
</dbReference>
<evidence type="ECO:0000313" key="1">
    <source>
        <dbReference type="EMBL" id="KAG7340284.1"/>
    </source>
</evidence>
<protein>
    <recommendedName>
        <fullName evidence="3">SWIM-type domain-containing protein</fullName>
    </recommendedName>
</protein>